<dbReference type="SUPFAM" id="SSF90209">
    <property type="entry name" value="Ran binding protein zinc finger-like"/>
    <property type="match status" value="1"/>
</dbReference>
<sequence length="125" mass="13512">MQSLRQHHISILKMEKESGELEMWECPTCTLRNTLTAEACDACGTTSPFVLAAMAQQDAAADAKDIDDDASSTSTRPSRGSSIEDDYKAAAQLDPWAQAEDEWAVVEATQATKVKRKGSAKTCEG</sequence>
<name>T0Q2R0_SAPDV</name>
<dbReference type="InterPro" id="IPR001876">
    <property type="entry name" value="Znf_RanBP2"/>
</dbReference>
<gene>
    <name evidence="7" type="ORF">SDRG_10320</name>
</gene>
<evidence type="ECO:0000313" key="7">
    <source>
        <dbReference type="EMBL" id="EQC32124.1"/>
    </source>
</evidence>
<keyword evidence="1" id="KW-0479">Metal-binding</keyword>
<dbReference type="InParanoid" id="T0Q2R0"/>
<dbReference type="GeneID" id="19951047"/>
<evidence type="ECO:0000256" key="1">
    <source>
        <dbReference type="ARBA" id="ARBA00022723"/>
    </source>
</evidence>
<dbReference type="GO" id="GO:0008270">
    <property type="term" value="F:zinc ion binding"/>
    <property type="evidence" value="ECO:0007669"/>
    <property type="project" value="UniProtKB-KW"/>
</dbReference>
<dbReference type="RefSeq" id="XP_008614526.1">
    <property type="nucleotide sequence ID" value="XM_008616304.1"/>
</dbReference>
<feature type="compositionally biased region" description="Low complexity" evidence="5">
    <location>
        <begin position="71"/>
        <end position="81"/>
    </location>
</feature>
<dbReference type="OMA" id="TQAECEW"/>
<accession>T0Q2R0</accession>
<dbReference type="SMART" id="SM00547">
    <property type="entry name" value="ZnF_RBZ"/>
    <property type="match status" value="1"/>
</dbReference>
<dbReference type="OrthoDB" id="73019at2759"/>
<proteinExistence type="predicted"/>
<feature type="domain" description="RanBP2-type" evidence="6">
    <location>
        <begin position="17"/>
        <end position="49"/>
    </location>
</feature>
<dbReference type="Proteomes" id="UP000030762">
    <property type="component" value="Unassembled WGS sequence"/>
</dbReference>
<evidence type="ECO:0000256" key="3">
    <source>
        <dbReference type="ARBA" id="ARBA00022833"/>
    </source>
</evidence>
<evidence type="ECO:0000256" key="5">
    <source>
        <dbReference type="SAM" id="MobiDB-lite"/>
    </source>
</evidence>
<evidence type="ECO:0000313" key="8">
    <source>
        <dbReference type="Proteomes" id="UP000030762"/>
    </source>
</evidence>
<dbReference type="VEuPathDB" id="FungiDB:SDRG_10320"/>
<reference evidence="7 8" key="1">
    <citation type="submission" date="2012-04" db="EMBL/GenBank/DDBJ databases">
        <title>The Genome Sequence of Saprolegnia declina VS20.</title>
        <authorList>
            <consortium name="The Broad Institute Genome Sequencing Platform"/>
            <person name="Russ C."/>
            <person name="Nusbaum C."/>
            <person name="Tyler B."/>
            <person name="van West P."/>
            <person name="Dieguez-Uribeondo J."/>
            <person name="de Bruijn I."/>
            <person name="Tripathy S."/>
            <person name="Jiang R."/>
            <person name="Young S.K."/>
            <person name="Zeng Q."/>
            <person name="Gargeya S."/>
            <person name="Fitzgerald M."/>
            <person name="Haas B."/>
            <person name="Abouelleil A."/>
            <person name="Alvarado L."/>
            <person name="Arachchi H.M."/>
            <person name="Berlin A."/>
            <person name="Chapman S.B."/>
            <person name="Goldberg J."/>
            <person name="Griggs A."/>
            <person name="Gujja S."/>
            <person name="Hansen M."/>
            <person name="Howarth C."/>
            <person name="Imamovic A."/>
            <person name="Larimer J."/>
            <person name="McCowen C."/>
            <person name="Montmayeur A."/>
            <person name="Murphy C."/>
            <person name="Neiman D."/>
            <person name="Pearson M."/>
            <person name="Priest M."/>
            <person name="Roberts A."/>
            <person name="Saif S."/>
            <person name="Shea T."/>
            <person name="Sisk P."/>
            <person name="Sykes S."/>
            <person name="Wortman J."/>
            <person name="Nusbaum C."/>
            <person name="Birren B."/>
        </authorList>
    </citation>
    <scope>NUCLEOTIDE SEQUENCE [LARGE SCALE GENOMIC DNA]</scope>
    <source>
        <strain evidence="7 8">VS20</strain>
    </source>
</reference>
<evidence type="ECO:0000259" key="6">
    <source>
        <dbReference type="PROSITE" id="PS50199"/>
    </source>
</evidence>
<keyword evidence="8" id="KW-1185">Reference proteome</keyword>
<evidence type="ECO:0000256" key="4">
    <source>
        <dbReference type="PROSITE-ProRule" id="PRU00322"/>
    </source>
</evidence>
<keyword evidence="3" id="KW-0862">Zinc</keyword>
<evidence type="ECO:0000256" key="2">
    <source>
        <dbReference type="ARBA" id="ARBA00022771"/>
    </source>
</evidence>
<feature type="region of interest" description="Disordered" evidence="5">
    <location>
        <begin position="57"/>
        <end position="85"/>
    </location>
</feature>
<dbReference type="InterPro" id="IPR036443">
    <property type="entry name" value="Znf_RanBP2_sf"/>
</dbReference>
<dbReference type="AlphaFoldDB" id="T0Q2R0"/>
<dbReference type="eggNOG" id="ENOG502SGB2">
    <property type="taxonomic scope" value="Eukaryota"/>
</dbReference>
<protein>
    <recommendedName>
        <fullName evidence="6">RanBP2-type domain-containing protein</fullName>
    </recommendedName>
</protein>
<organism evidence="7 8">
    <name type="scientific">Saprolegnia diclina (strain VS20)</name>
    <dbReference type="NCBI Taxonomy" id="1156394"/>
    <lineage>
        <taxon>Eukaryota</taxon>
        <taxon>Sar</taxon>
        <taxon>Stramenopiles</taxon>
        <taxon>Oomycota</taxon>
        <taxon>Saprolegniomycetes</taxon>
        <taxon>Saprolegniales</taxon>
        <taxon>Saprolegniaceae</taxon>
        <taxon>Saprolegnia</taxon>
    </lineage>
</organism>
<dbReference type="PROSITE" id="PS50199">
    <property type="entry name" value="ZF_RANBP2_2"/>
    <property type="match status" value="1"/>
</dbReference>
<dbReference type="EMBL" id="JH767165">
    <property type="protein sequence ID" value="EQC32124.1"/>
    <property type="molecule type" value="Genomic_DNA"/>
</dbReference>
<keyword evidence="2 4" id="KW-0863">Zinc-finger</keyword>
<dbReference type="Pfam" id="PF00641">
    <property type="entry name" value="Zn_ribbon_RanBP"/>
    <property type="match status" value="1"/>
</dbReference>
<dbReference type="PROSITE" id="PS01358">
    <property type="entry name" value="ZF_RANBP2_1"/>
    <property type="match status" value="1"/>
</dbReference>
<dbReference type="Gene3D" id="4.10.1060.10">
    <property type="entry name" value="Zinc finger, RanBP2-type"/>
    <property type="match status" value="1"/>
</dbReference>